<dbReference type="EMBL" id="VJMH01006967">
    <property type="protein sequence ID" value="KAF0686920.1"/>
    <property type="molecule type" value="Genomic_DNA"/>
</dbReference>
<feature type="compositionally biased region" description="Low complexity" evidence="2">
    <location>
        <begin position="63"/>
        <end position="74"/>
    </location>
</feature>
<gene>
    <name evidence="4" type="primary">Aste57867_21314</name>
    <name evidence="3" type="ORF">As57867_021245</name>
    <name evidence="4" type="ORF">ASTE57867_21314</name>
</gene>
<evidence type="ECO:0000313" key="4">
    <source>
        <dbReference type="EMBL" id="VFT97986.1"/>
    </source>
</evidence>
<keyword evidence="5" id="KW-1185">Reference proteome</keyword>
<dbReference type="Proteomes" id="UP000332933">
    <property type="component" value="Unassembled WGS sequence"/>
</dbReference>
<name>A0A485LIH1_9STRA</name>
<feature type="coiled-coil region" evidence="1">
    <location>
        <begin position="134"/>
        <end position="171"/>
    </location>
</feature>
<proteinExistence type="predicted"/>
<protein>
    <submittedName>
        <fullName evidence="4">Aste57867_21314 protein</fullName>
    </submittedName>
</protein>
<evidence type="ECO:0000313" key="5">
    <source>
        <dbReference type="Proteomes" id="UP000332933"/>
    </source>
</evidence>
<evidence type="ECO:0000313" key="3">
    <source>
        <dbReference type="EMBL" id="KAF0686920.1"/>
    </source>
</evidence>
<sequence>MIQPTAYSSAPLPLDGDLLSFIDDTISLFPSKEATTHATTRSAASSCQSSPRSATDHDHSDDGGSCSSSSTTTAAVTLEKGEKRKQQIREASRRCRIKQRTEVMFLRARVMELEAQCNSTNPNDPGQLVVDRRAVAAAQQLQQQEQRIAELEQANAALTQQLSENQQLLATIRELVKLQ</sequence>
<feature type="region of interest" description="Disordered" evidence="2">
    <location>
        <begin position="34"/>
        <end position="87"/>
    </location>
</feature>
<keyword evidence="1" id="KW-0175">Coiled coil</keyword>
<dbReference type="EMBL" id="CAADRA010006993">
    <property type="protein sequence ID" value="VFT97986.1"/>
    <property type="molecule type" value="Genomic_DNA"/>
</dbReference>
<organism evidence="4 5">
    <name type="scientific">Aphanomyces stellatus</name>
    <dbReference type="NCBI Taxonomy" id="120398"/>
    <lineage>
        <taxon>Eukaryota</taxon>
        <taxon>Sar</taxon>
        <taxon>Stramenopiles</taxon>
        <taxon>Oomycota</taxon>
        <taxon>Saprolegniomycetes</taxon>
        <taxon>Saprolegniales</taxon>
        <taxon>Verrucalvaceae</taxon>
        <taxon>Aphanomyces</taxon>
    </lineage>
</organism>
<reference evidence="4 5" key="1">
    <citation type="submission" date="2019-03" db="EMBL/GenBank/DDBJ databases">
        <authorList>
            <person name="Gaulin E."/>
            <person name="Dumas B."/>
        </authorList>
    </citation>
    <scope>NUCLEOTIDE SEQUENCE [LARGE SCALE GENOMIC DNA]</scope>
    <source>
        <strain evidence="4">CBS 568.67</strain>
    </source>
</reference>
<dbReference type="CDD" id="cd14686">
    <property type="entry name" value="bZIP"/>
    <property type="match status" value="1"/>
</dbReference>
<dbReference type="AlphaFoldDB" id="A0A485LIH1"/>
<accession>A0A485LIH1</accession>
<reference evidence="3" key="2">
    <citation type="submission" date="2019-06" db="EMBL/GenBank/DDBJ databases">
        <title>Genomics analysis of Aphanomyces spp. identifies a new class of oomycete effector associated with host adaptation.</title>
        <authorList>
            <person name="Gaulin E."/>
        </authorList>
    </citation>
    <scope>NUCLEOTIDE SEQUENCE</scope>
    <source>
        <strain evidence="3">CBS 578.67</strain>
    </source>
</reference>
<evidence type="ECO:0000256" key="2">
    <source>
        <dbReference type="SAM" id="MobiDB-lite"/>
    </source>
</evidence>
<feature type="compositionally biased region" description="Low complexity" evidence="2">
    <location>
        <begin position="36"/>
        <end position="53"/>
    </location>
</feature>
<dbReference type="OrthoDB" id="10622229at2759"/>
<evidence type="ECO:0000256" key="1">
    <source>
        <dbReference type="SAM" id="Coils"/>
    </source>
</evidence>